<dbReference type="CDD" id="cd16098">
    <property type="entry name" value="FliS"/>
    <property type="match status" value="1"/>
</dbReference>
<keyword evidence="5" id="KW-0143">Chaperone</keyword>
<protein>
    <recommendedName>
        <fullName evidence="6">Flagellar secretion chaperone FliS</fullName>
    </recommendedName>
</protein>
<comment type="similarity">
    <text evidence="2 6">Belongs to the FliS family.</text>
</comment>
<dbReference type="SUPFAM" id="SSF101116">
    <property type="entry name" value="Flagellar export chaperone FliS"/>
    <property type="match status" value="1"/>
</dbReference>
<evidence type="ECO:0000256" key="5">
    <source>
        <dbReference type="ARBA" id="ARBA00023186"/>
    </source>
</evidence>
<proteinExistence type="inferred from homology"/>
<keyword evidence="3 6" id="KW-0963">Cytoplasm</keyword>
<evidence type="ECO:0000256" key="2">
    <source>
        <dbReference type="ARBA" id="ARBA00008787"/>
    </source>
</evidence>
<dbReference type="GO" id="GO:0071973">
    <property type="term" value="P:bacterial-type flagellum-dependent cell motility"/>
    <property type="evidence" value="ECO:0007669"/>
    <property type="project" value="TreeGrafter"/>
</dbReference>
<evidence type="ECO:0000256" key="4">
    <source>
        <dbReference type="ARBA" id="ARBA00022795"/>
    </source>
</evidence>
<name>A0AA49FMD1_9PROT</name>
<dbReference type="KEGG" id="npv:OHM77_05450"/>
<dbReference type="PANTHER" id="PTHR34773">
    <property type="entry name" value="FLAGELLAR SECRETION CHAPERONE FLIS"/>
    <property type="match status" value="1"/>
</dbReference>
<keyword evidence="7" id="KW-0969">Cilium</keyword>
<evidence type="ECO:0000256" key="1">
    <source>
        <dbReference type="ARBA" id="ARBA00004514"/>
    </source>
</evidence>
<dbReference type="Pfam" id="PF02561">
    <property type="entry name" value="FliS"/>
    <property type="match status" value="1"/>
</dbReference>
<dbReference type="GO" id="GO:0005829">
    <property type="term" value="C:cytosol"/>
    <property type="evidence" value="ECO:0007669"/>
    <property type="project" value="UniProtKB-SubCell"/>
</dbReference>
<dbReference type="Proteomes" id="UP001234916">
    <property type="component" value="Chromosome"/>
</dbReference>
<dbReference type="AlphaFoldDB" id="A0AA49FMD1"/>
<dbReference type="Gene3D" id="1.20.120.340">
    <property type="entry name" value="Flagellar protein FliS"/>
    <property type="match status" value="1"/>
</dbReference>
<evidence type="ECO:0000256" key="6">
    <source>
        <dbReference type="PIRNR" id="PIRNR039090"/>
    </source>
</evidence>
<gene>
    <name evidence="7" type="primary">fliS</name>
    <name evidence="7" type="ORF">OHM77_05450</name>
</gene>
<accession>A0AA49FMD1</accession>
<dbReference type="InterPro" id="IPR003713">
    <property type="entry name" value="FliS"/>
</dbReference>
<organism evidence="7">
    <name type="scientific">Candidatus Nitricoxidivorans perseverans</name>
    <dbReference type="NCBI Taxonomy" id="2975601"/>
    <lineage>
        <taxon>Bacteria</taxon>
        <taxon>Pseudomonadati</taxon>
        <taxon>Pseudomonadota</taxon>
        <taxon>Betaproteobacteria</taxon>
        <taxon>Nitrosomonadales</taxon>
        <taxon>Sterolibacteriaceae</taxon>
        <taxon>Candidatus Nitricoxidivorans</taxon>
    </lineage>
</organism>
<dbReference type="PIRSF" id="PIRSF039090">
    <property type="entry name" value="Flis"/>
    <property type="match status" value="1"/>
</dbReference>
<dbReference type="InterPro" id="IPR036584">
    <property type="entry name" value="FliS_sf"/>
</dbReference>
<dbReference type="GO" id="GO:0044780">
    <property type="term" value="P:bacterial-type flagellum assembly"/>
    <property type="evidence" value="ECO:0007669"/>
    <property type="project" value="InterPro"/>
</dbReference>
<keyword evidence="7" id="KW-0966">Cell projection</keyword>
<comment type="subcellular location">
    <subcellularLocation>
        <location evidence="1 6">Cytoplasm</location>
        <location evidence="1 6">Cytosol</location>
    </subcellularLocation>
</comment>
<keyword evidence="4 6" id="KW-1005">Bacterial flagellum biogenesis</keyword>
<reference evidence="7" key="1">
    <citation type="journal article" date="2023" name="Nat. Microbiol.">
        <title>Enrichment and characterization of a nitric oxide-reducing microbial community in a continuous bioreactor.</title>
        <authorList>
            <person name="Garrido-Amador P."/>
            <person name="Stortenbeker N."/>
            <person name="Wessels H.J.C.T."/>
            <person name="Speth D.R."/>
            <person name="Garcia-Heredia I."/>
            <person name="Kartal B."/>
        </authorList>
    </citation>
    <scope>NUCLEOTIDE SEQUENCE</scope>
    <source>
        <strain evidence="7">MAG1</strain>
    </source>
</reference>
<dbReference type="NCBIfam" id="TIGR00208">
    <property type="entry name" value="fliS"/>
    <property type="match status" value="1"/>
</dbReference>
<dbReference type="EMBL" id="CP107246">
    <property type="protein sequence ID" value="WIM06712.1"/>
    <property type="molecule type" value="Genomic_DNA"/>
</dbReference>
<evidence type="ECO:0000313" key="7">
    <source>
        <dbReference type="EMBL" id="WIM06712.1"/>
    </source>
</evidence>
<keyword evidence="7" id="KW-0282">Flagellum</keyword>
<evidence type="ECO:0000256" key="3">
    <source>
        <dbReference type="ARBA" id="ARBA00022490"/>
    </source>
</evidence>
<sequence length="146" mass="15762">MFQVTAMNTRQNPAAAYAAVGLETGVPNADPHKLILMLFDGALLSIASASMHMREKHIAEKGEALSKAIDIITNGLKASLDIQAGGEFSERLAALYDYMCVRLLYANMKNDMAALNEVSHLLGEIRSAWEEIADDPAVLSENRAAA</sequence>
<dbReference type="PANTHER" id="PTHR34773:SF1">
    <property type="entry name" value="FLAGELLAR SECRETION CHAPERONE FLIS"/>
    <property type="match status" value="1"/>
</dbReference>